<comment type="caution">
    <text evidence="2">The sequence shown here is derived from an EMBL/GenBank/DDBJ whole genome shotgun (WGS) entry which is preliminary data.</text>
</comment>
<dbReference type="EMBL" id="JABFJV010000011">
    <property type="protein sequence ID" value="NOK32265.1"/>
    <property type="molecule type" value="Genomic_DNA"/>
</dbReference>
<dbReference type="Proteomes" id="UP000563426">
    <property type="component" value="Unassembled WGS sequence"/>
</dbReference>
<dbReference type="InterPro" id="IPR040788">
    <property type="entry name" value="HEPN_MAE_28990"/>
</dbReference>
<organism evidence="2 3">
    <name type="scientific">Corallococcus exercitus</name>
    <dbReference type="NCBI Taxonomy" id="2316736"/>
    <lineage>
        <taxon>Bacteria</taxon>
        <taxon>Pseudomonadati</taxon>
        <taxon>Myxococcota</taxon>
        <taxon>Myxococcia</taxon>
        <taxon>Myxococcales</taxon>
        <taxon>Cystobacterineae</taxon>
        <taxon>Myxococcaceae</taxon>
        <taxon>Corallococcus</taxon>
    </lineage>
</organism>
<sequence>MRIDLRTDFEERVVEVDAYIDLVSSIEHSIQAGVPLIKTRSGASKVVEPMQQKLLCAGVYLHLYNLVEATVSRCIAAVERAATESAAWNVGDLSAELRGEWVRSMAKTHENLSVESRLDAALNLCNHLVRMLPVRLSISQGGGGNWDDEEIFRFTKRIGVPIRFTPETQRGVKQPIRNDKGAMQLVRHLRNKLAHGELSFSECGEGLTAADLTKIKDCTVVYLSEVIDCYEGFLTRFEYVVPEKRPQHAG</sequence>
<keyword evidence="3" id="KW-1185">Reference proteome</keyword>
<proteinExistence type="predicted"/>
<reference evidence="2 3" key="1">
    <citation type="submission" date="2020-05" db="EMBL/GenBank/DDBJ databases">
        <authorList>
            <person name="Whitworth D."/>
        </authorList>
    </citation>
    <scope>NUCLEOTIDE SEQUENCE [LARGE SCALE GENOMIC DNA]</scope>
    <source>
        <strain evidence="2 3">AB043B</strain>
    </source>
</reference>
<name>A0A7Y4KFD7_9BACT</name>
<evidence type="ECO:0000259" key="1">
    <source>
        <dbReference type="Pfam" id="PF18737"/>
    </source>
</evidence>
<dbReference type="AlphaFoldDB" id="A0A7Y4KFD7"/>
<gene>
    <name evidence="2" type="ORF">HMI49_03495</name>
</gene>
<evidence type="ECO:0000313" key="2">
    <source>
        <dbReference type="EMBL" id="NOK32265.1"/>
    </source>
</evidence>
<feature type="domain" description="MAE-28990/MAE-18760-like HEPN" evidence="1">
    <location>
        <begin position="4"/>
        <end position="239"/>
    </location>
</feature>
<evidence type="ECO:0000313" key="3">
    <source>
        <dbReference type="Proteomes" id="UP000563426"/>
    </source>
</evidence>
<dbReference type="RefSeq" id="WP_171433000.1">
    <property type="nucleotide sequence ID" value="NZ_JABFJV010000011.1"/>
</dbReference>
<protein>
    <recommendedName>
        <fullName evidence="1">MAE-28990/MAE-18760-like HEPN domain-containing protein</fullName>
    </recommendedName>
</protein>
<accession>A0A7Y4KFD7</accession>
<dbReference type="Pfam" id="PF18737">
    <property type="entry name" value="HEPN_MAE_28990"/>
    <property type="match status" value="1"/>
</dbReference>